<dbReference type="CDD" id="cd14798">
    <property type="entry name" value="RX-CC_like"/>
    <property type="match status" value="1"/>
</dbReference>
<sequence length="1343" mass="151554">MAELTAAAVSSLLGLIRNAELMMSGRAKEDMQFIKDEMDSINGTLMYLTENKASHNDQVRVWMRQVRDIAYVADDCITLYRRDLTPPEPGFWPWLRHVPTWLSTVPTRHRLAEKIHELRDRVRDVSERRQRYGVVGEIPTKNAASSSGHGSQTAPSSDAAAATAAADARADEEDDDQNHAATATVVDGRPDRRRALEPRTLEDYCCENLHKWLKEFNTKRGSMVPFIAVEAPRPEDAAAVSSIVSYVAAEAAGFNPAVWVNLPLLHAEFDLPLEPWEILCYILGELKPRSQPVQAQGSRDQRKQKQEEGGKDDKAMGSDDDDDNLQSQASDEKWQVFDEMWEEIEKRNFDDRIEQLKTKIDSIKDKKTTNEIEKTVRSQEKVNLNALVYNKPLGILFLALLPPMPNDVKSVRRALRTLASGEANIIRKIAEALKIHMEVSEVNKIHLSKKQYVNILREVFPTVSSTPLQQDKSTTKSTALGPSAAATMLGKDQIKEIVHKAILDKQLEKHLEVADAIEETKNKIGDIKEKIKVQLVIQGIVDKIKDHLEKDKRTLIILQDDKGFLSSCEETTMNALSLLGYTCADAMVVVITKESQVANKFCYPPREPITYSIAGLYHDTVLQLTSQQAKQNNNYNSQLFRDILDKCDPDEFCMKMFAHALYAEPNRSNNDLRELYKTLVPQKSLASNATKASPGPDKSNDSTQLVSEESSLCNNAKKIFEFSYNDMPTEYLSCLLYLAIFPQGQSIRRSTLQARWVVEGLITGKDDWPSADCAVRNAERCFDVLIDRWLVYPGDVTAAGKVKSCMVDNLVHEFITKAAKEKQFVKESQLHHLAHHFSIFCNLRLRRSDNIEKFMQNLKYFSPYLQLLKVLDLEGCQSFDKNNHYLEDICNKVLLLKYLSLKDTNVAHLPNAINNLHELEVLDIRQAKVPEIDTNSIMLFNLKRLLAGQVYPSPRYNSTGMYLKRHEETISSSVRIPRKIEKMVKMEVMYSVNVSRDGNMLTEIGKLRQLRKLGVVIDDHDGHLRKLLQVISDLSGSLRSLSITLIGTGSEQAPSSEETSADCLKQHPKLLESLSISGVIDKVQLLPLLAIGQGNRNLAKVTISGTMLKQEDLKKDIAKLHNLCCFRLRHRSYDDEKITFEENEFLELKYLIIEGTNMMSIIFKQGAAPKIEKIILSFTSTTHIAGIVDLPNLKELELKGNNNDRKLVACIAGAPHLSRLTLDGTLLDLNELKILAELPSLRSLILLQQSCVRSSLNFNNGEFSKLNLLVVNCSNITSISFTDEGAAPKLEKITWSFTTKMLSLSGICYLPQLKELELNGKIIPDQVIQDIKEHKNKPIFNHQ</sequence>
<dbReference type="Gene3D" id="1.20.5.4130">
    <property type="match status" value="1"/>
</dbReference>
<dbReference type="GO" id="GO:0098542">
    <property type="term" value="P:defense response to other organism"/>
    <property type="evidence" value="ECO:0007669"/>
    <property type="project" value="TreeGrafter"/>
</dbReference>
<evidence type="ECO:0000256" key="3">
    <source>
        <dbReference type="ARBA" id="ARBA00022737"/>
    </source>
</evidence>
<protein>
    <submittedName>
        <fullName evidence="12">Uncharacterized protein</fullName>
    </submittedName>
</protein>
<evidence type="ECO:0000256" key="4">
    <source>
        <dbReference type="ARBA" id="ARBA00022741"/>
    </source>
</evidence>
<feature type="region of interest" description="Disordered" evidence="8">
    <location>
        <begin position="686"/>
        <end position="706"/>
    </location>
</feature>
<feature type="compositionally biased region" description="Low complexity" evidence="8">
    <location>
        <begin position="158"/>
        <end position="167"/>
    </location>
</feature>
<dbReference type="Gene3D" id="3.80.10.10">
    <property type="entry name" value="Ribonuclease Inhibitor"/>
    <property type="match status" value="2"/>
</dbReference>
<evidence type="ECO:0000313" key="12">
    <source>
        <dbReference type="EnsemblPlants" id="ONIVA11G22110.1"/>
    </source>
</evidence>
<dbReference type="InterPro" id="IPR036388">
    <property type="entry name" value="WH-like_DNA-bd_sf"/>
</dbReference>
<feature type="domain" description="Disease resistance N-terminal" evidence="9">
    <location>
        <begin position="21"/>
        <end position="82"/>
    </location>
</feature>
<keyword evidence="5" id="KW-0611">Plant defense</keyword>
<evidence type="ECO:0000259" key="10">
    <source>
        <dbReference type="Pfam" id="PF23559"/>
    </source>
</evidence>
<evidence type="ECO:0000259" key="9">
    <source>
        <dbReference type="Pfam" id="PF18052"/>
    </source>
</evidence>
<dbReference type="OMA" id="TCADAMV"/>
<feature type="coiled-coil region" evidence="7">
    <location>
        <begin position="346"/>
        <end position="373"/>
    </location>
</feature>
<keyword evidence="6 7" id="KW-0175">Coiled coil</keyword>
<comment type="similarity">
    <text evidence="1">Belongs to the disease resistance NB-LRR family.</text>
</comment>
<proteinExistence type="inferred from homology"/>
<dbReference type="InterPro" id="IPR032675">
    <property type="entry name" value="LRR_dom_sf"/>
</dbReference>
<dbReference type="InterPro" id="IPR055414">
    <property type="entry name" value="LRR_R13L4/SHOC2-like"/>
</dbReference>
<feature type="region of interest" description="Disordered" evidence="8">
    <location>
        <begin position="135"/>
        <end position="191"/>
    </location>
</feature>
<evidence type="ECO:0000256" key="1">
    <source>
        <dbReference type="ARBA" id="ARBA00008894"/>
    </source>
</evidence>
<evidence type="ECO:0000256" key="5">
    <source>
        <dbReference type="ARBA" id="ARBA00022821"/>
    </source>
</evidence>
<dbReference type="eggNOG" id="KOG4658">
    <property type="taxonomic scope" value="Eukaryota"/>
</dbReference>
<feature type="compositionally biased region" description="Polar residues" evidence="8">
    <location>
        <begin position="142"/>
        <end position="156"/>
    </location>
</feature>
<evidence type="ECO:0000256" key="7">
    <source>
        <dbReference type="SAM" id="Coils"/>
    </source>
</evidence>
<feature type="domain" description="Disease resistance protein winged helix" evidence="10">
    <location>
        <begin position="740"/>
        <end position="815"/>
    </location>
</feature>
<dbReference type="SUPFAM" id="SSF52058">
    <property type="entry name" value="L domain-like"/>
    <property type="match status" value="2"/>
</dbReference>
<evidence type="ECO:0000313" key="13">
    <source>
        <dbReference type="Proteomes" id="UP000006591"/>
    </source>
</evidence>
<dbReference type="PANTHER" id="PTHR23155:SF1062">
    <property type="entry name" value="OS11G0579400 PROTEIN"/>
    <property type="match status" value="1"/>
</dbReference>
<keyword evidence="2" id="KW-0433">Leucine-rich repeat</keyword>
<name>A0A0E0J558_ORYNI</name>
<evidence type="ECO:0000256" key="8">
    <source>
        <dbReference type="SAM" id="MobiDB-lite"/>
    </source>
</evidence>
<keyword evidence="4" id="KW-0547">Nucleotide-binding</keyword>
<dbReference type="EnsemblPlants" id="ONIVA11G22110.1">
    <property type="protein sequence ID" value="ONIVA11G22110.1"/>
    <property type="gene ID" value="ONIVA11G22110"/>
</dbReference>
<evidence type="ECO:0000259" key="11">
    <source>
        <dbReference type="Pfam" id="PF23598"/>
    </source>
</evidence>
<dbReference type="Pfam" id="PF18052">
    <property type="entry name" value="Rx_N"/>
    <property type="match status" value="1"/>
</dbReference>
<dbReference type="HOGENOM" id="CLU_000837_7_3_1"/>
<feature type="compositionally biased region" description="Basic and acidic residues" evidence="8">
    <location>
        <begin position="299"/>
        <end position="317"/>
    </location>
</feature>
<organism evidence="12">
    <name type="scientific">Oryza nivara</name>
    <name type="common">Indian wild rice</name>
    <name type="synonym">Oryza sativa f. spontanea</name>
    <dbReference type="NCBI Taxonomy" id="4536"/>
    <lineage>
        <taxon>Eukaryota</taxon>
        <taxon>Viridiplantae</taxon>
        <taxon>Streptophyta</taxon>
        <taxon>Embryophyta</taxon>
        <taxon>Tracheophyta</taxon>
        <taxon>Spermatophyta</taxon>
        <taxon>Magnoliopsida</taxon>
        <taxon>Liliopsida</taxon>
        <taxon>Poales</taxon>
        <taxon>Poaceae</taxon>
        <taxon>BOP clade</taxon>
        <taxon>Oryzoideae</taxon>
        <taxon>Oryzeae</taxon>
        <taxon>Oryzinae</taxon>
        <taxon>Oryza</taxon>
    </lineage>
</organism>
<evidence type="ECO:0000256" key="2">
    <source>
        <dbReference type="ARBA" id="ARBA00022614"/>
    </source>
</evidence>
<dbReference type="Pfam" id="PF23559">
    <property type="entry name" value="WHD_DRP"/>
    <property type="match status" value="1"/>
</dbReference>
<dbReference type="GO" id="GO:0000166">
    <property type="term" value="F:nucleotide binding"/>
    <property type="evidence" value="ECO:0007669"/>
    <property type="project" value="UniProtKB-KW"/>
</dbReference>
<keyword evidence="3" id="KW-0677">Repeat</keyword>
<dbReference type="InterPro" id="IPR058922">
    <property type="entry name" value="WHD_DRP"/>
</dbReference>
<dbReference type="InterPro" id="IPR041118">
    <property type="entry name" value="Rx_N"/>
</dbReference>
<dbReference type="Pfam" id="PF23598">
    <property type="entry name" value="LRR_14"/>
    <property type="match status" value="1"/>
</dbReference>
<feature type="region of interest" description="Disordered" evidence="8">
    <location>
        <begin position="291"/>
        <end position="329"/>
    </location>
</feature>
<dbReference type="PANTHER" id="PTHR23155">
    <property type="entry name" value="DISEASE RESISTANCE PROTEIN RP"/>
    <property type="match status" value="1"/>
</dbReference>
<reference evidence="12" key="1">
    <citation type="submission" date="2015-04" db="UniProtKB">
        <authorList>
            <consortium name="EnsemblPlants"/>
        </authorList>
    </citation>
    <scope>IDENTIFICATION</scope>
    <source>
        <strain evidence="12">SL10</strain>
    </source>
</reference>
<accession>A0A0E0J558</accession>
<keyword evidence="13" id="KW-1185">Reference proteome</keyword>
<dbReference type="InterPro" id="IPR038005">
    <property type="entry name" value="RX-like_CC"/>
</dbReference>
<evidence type="ECO:0000256" key="6">
    <source>
        <dbReference type="ARBA" id="ARBA00023054"/>
    </source>
</evidence>
<dbReference type="STRING" id="4536.A0A0E0J558"/>
<dbReference type="Proteomes" id="UP000006591">
    <property type="component" value="Chromosome 11"/>
</dbReference>
<dbReference type="InterPro" id="IPR044974">
    <property type="entry name" value="Disease_R_plants"/>
</dbReference>
<feature type="domain" description="Disease resistance R13L4/SHOC-2-like LRR" evidence="11">
    <location>
        <begin position="864"/>
        <end position="1196"/>
    </location>
</feature>
<dbReference type="Gene3D" id="1.10.10.10">
    <property type="entry name" value="Winged helix-like DNA-binding domain superfamily/Winged helix DNA-binding domain"/>
    <property type="match status" value="1"/>
</dbReference>
<reference evidence="12" key="2">
    <citation type="submission" date="2018-04" db="EMBL/GenBank/DDBJ databases">
        <title>OnivRS2 (Oryza nivara Reference Sequence Version 2).</title>
        <authorList>
            <person name="Zhang J."/>
            <person name="Kudrna D."/>
            <person name="Lee S."/>
            <person name="Talag J."/>
            <person name="Rajasekar S."/>
            <person name="Welchert J."/>
            <person name="Hsing Y.-I."/>
            <person name="Wing R.A."/>
        </authorList>
    </citation>
    <scope>NUCLEOTIDE SEQUENCE [LARGE SCALE GENOMIC DNA]</scope>
    <source>
        <strain evidence="12">SL10</strain>
    </source>
</reference>
<dbReference type="Gramene" id="ONIVA11G22110.1">
    <property type="protein sequence ID" value="ONIVA11G22110.1"/>
    <property type="gene ID" value="ONIVA11G22110"/>
</dbReference>